<dbReference type="EMBL" id="BAUT01000013">
    <property type="protein sequence ID" value="GAE25746.1"/>
    <property type="molecule type" value="Genomic_DNA"/>
</dbReference>
<name>W4Q0Y9_9BACI</name>
<comment type="caution">
    <text evidence="4">The sequence shown here is derived from an EMBL/GenBank/DDBJ whole genome shotgun (WGS) entry which is preliminary data.</text>
</comment>
<evidence type="ECO:0000313" key="5">
    <source>
        <dbReference type="Proteomes" id="UP000018890"/>
    </source>
</evidence>
<dbReference type="SUPFAM" id="SSF53955">
    <property type="entry name" value="Lysozyme-like"/>
    <property type="match status" value="1"/>
</dbReference>
<keyword evidence="1" id="KW-0808">Transferase</keyword>
<dbReference type="GO" id="GO:0030288">
    <property type="term" value="C:outer membrane-bounded periplasmic space"/>
    <property type="evidence" value="ECO:0007669"/>
    <property type="project" value="TreeGrafter"/>
</dbReference>
<protein>
    <submittedName>
        <fullName evidence="4">Penicillin-binding protein</fullName>
    </submittedName>
</protein>
<dbReference type="Gene3D" id="1.10.3810.10">
    <property type="entry name" value="Biosynthetic peptidoglycan transglycosylase-like"/>
    <property type="match status" value="1"/>
</dbReference>
<feature type="transmembrane region" description="Helical" evidence="2">
    <location>
        <begin position="6"/>
        <end position="24"/>
    </location>
</feature>
<organism evidence="4 5">
    <name type="scientific">Halalkalibacter wakoensis JCM 9140</name>
    <dbReference type="NCBI Taxonomy" id="1236970"/>
    <lineage>
        <taxon>Bacteria</taxon>
        <taxon>Bacillati</taxon>
        <taxon>Bacillota</taxon>
        <taxon>Bacilli</taxon>
        <taxon>Bacillales</taxon>
        <taxon>Bacillaceae</taxon>
        <taxon>Halalkalibacter</taxon>
    </lineage>
</organism>
<dbReference type="InterPro" id="IPR050396">
    <property type="entry name" value="Glycosyltr_51/Transpeptidase"/>
</dbReference>
<dbReference type="AlphaFoldDB" id="W4Q0Y9"/>
<dbReference type="InterPro" id="IPR001264">
    <property type="entry name" value="Glyco_trans_51"/>
</dbReference>
<sequence>MMAKSITGWGLICLIFVAFIFLLLEVTTEVKEVKSLSEVISEQVDLEEINLSKNSMIYDRNGDVISEVFRDENRIYLPYEEIPSVVIDAFISTEDQRFFEHKGYDAIGIARAIMANARMMGLKKALVQ</sequence>
<accession>W4Q0Y9</accession>
<reference evidence="4" key="1">
    <citation type="journal article" date="2014" name="Genome Announc.">
        <title>Draft Genome Sequences of Three Alkaliphilic Bacillus Strains, Bacillus wakoensis JCM 9140T, Bacillus akibai JCM 9157T, and Bacillus hemicellulosilyticus JCM 9152T.</title>
        <authorList>
            <person name="Yuki M."/>
            <person name="Oshima K."/>
            <person name="Suda W."/>
            <person name="Oshida Y."/>
            <person name="Kitamura K."/>
            <person name="Iida T."/>
            <person name="Hattori M."/>
            <person name="Ohkuma M."/>
        </authorList>
    </citation>
    <scope>NUCLEOTIDE SEQUENCE [LARGE SCALE GENOMIC DNA]</scope>
    <source>
        <strain evidence="4">JCM 9140</strain>
    </source>
</reference>
<gene>
    <name evidence="4" type="ORF">JCM9140_1755</name>
</gene>
<keyword evidence="2" id="KW-0472">Membrane</keyword>
<dbReference type="GO" id="GO:0008955">
    <property type="term" value="F:peptidoglycan glycosyltransferase activity"/>
    <property type="evidence" value="ECO:0007669"/>
    <property type="project" value="TreeGrafter"/>
</dbReference>
<keyword evidence="2" id="KW-0812">Transmembrane</keyword>
<dbReference type="PANTHER" id="PTHR32282:SF33">
    <property type="entry name" value="PEPTIDOGLYCAN GLYCOSYLTRANSFERASE"/>
    <property type="match status" value="1"/>
</dbReference>
<evidence type="ECO:0000256" key="1">
    <source>
        <dbReference type="ARBA" id="ARBA00022679"/>
    </source>
</evidence>
<evidence type="ECO:0000256" key="2">
    <source>
        <dbReference type="SAM" id="Phobius"/>
    </source>
</evidence>
<evidence type="ECO:0000259" key="3">
    <source>
        <dbReference type="Pfam" id="PF00912"/>
    </source>
</evidence>
<dbReference type="GO" id="GO:0009252">
    <property type="term" value="P:peptidoglycan biosynthetic process"/>
    <property type="evidence" value="ECO:0007669"/>
    <property type="project" value="TreeGrafter"/>
</dbReference>
<dbReference type="Pfam" id="PF00912">
    <property type="entry name" value="Transgly"/>
    <property type="match status" value="1"/>
</dbReference>
<dbReference type="InterPro" id="IPR036950">
    <property type="entry name" value="PBP_transglycosylase"/>
</dbReference>
<dbReference type="STRING" id="1236970.JCM9140_1755"/>
<keyword evidence="5" id="KW-1185">Reference proteome</keyword>
<feature type="domain" description="Glycosyl transferase family 51" evidence="3">
    <location>
        <begin position="62"/>
        <end position="119"/>
    </location>
</feature>
<dbReference type="Proteomes" id="UP000018890">
    <property type="component" value="Unassembled WGS sequence"/>
</dbReference>
<proteinExistence type="predicted"/>
<keyword evidence="2" id="KW-1133">Transmembrane helix</keyword>
<dbReference type="InterPro" id="IPR023346">
    <property type="entry name" value="Lysozyme-like_dom_sf"/>
</dbReference>
<dbReference type="PANTHER" id="PTHR32282">
    <property type="entry name" value="BINDING PROTEIN TRANSPEPTIDASE, PUTATIVE-RELATED"/>
    <property type="match status" value="1"/>
</dbReference>
<evidence type="ECO:0000313" key="4">
    <source>
        <dbReference type="EMBL" id="GAE25746.1"/>
    </source>
</evidence>